<reference evidence="2" key="1">
    <citation type="submission" date="2020-02" db="EMBL/GenBank/DDBJ databases">
        <authorList>
            <person name="Meier V. D."/>
        </authorList>
    </citation>
    <scope>NUCLEOTIDE SEQUENCE</scope>
    <source>
        <strain evidence="2">AVDCRST_MAG34</strain>
    </source>
</reference>
<name>A0A6J4L7T9_9ACTN</name>
<evidence type="ECO:0000256" key="1">
    <source>
        <dbReference type="SAM" id="MobiDB-lite"/>
    </source>
</evidence>
<sequence>GLAPPFRVPRRGPGAVLPDRKHRSGHPADRGGQAGVPEVRRARAVLGVGTRGRPGPRRVGRSQRGRTSGAQAPQRPRAGAYGGL</sequence>
<dbReference type="EMBL" id="CADCUI010000002">
    <property type="protein sequence ID" value="CAA9325077.1"/>
    <property type="molecule type" value="Genomic_DNA"/>
</dbReference>
<accession>A0A6J4L7T9</accession>
<feature type="compositionally biased region" description="Basic residues" evidence="1">
    <location>
        <begin position="54"/>
        <end position="64"/>
    </location>
</feature>
<protein>
    <submittedName>
        <fullName evidence="2">WhiB-like transcription regulator</fullName>
    </submittedName>
</protein>
<feature type="region of interest" description="Disordered" evidence="1">
    <location>
        <begin position="1"/>
        <end position="84"/>
    </location>
</feature>
<feature type="non-terminal residue" evidence="2">
    <location>
        <position position="1"/>
    </location>
</feature>
<dbReference type="AlphaFoldDB" id="A0A6J4L7T9"/>
<organism evidence="2">
    <name type="scientific">uncultured Nocardioidaceae bacterium</name>
    <dbReference type="NCBI Taxonomy" id="253824"/>
    <lineage>
        <taxon>Bacteria</taxon>
        <taxon>Bacillati</taxon>
        <taxon>Actinomycetota</taxon>
        <taxon>Actinomycetes</taxon>
        <taxon>Propionibacteriales</taxon>
        <taxon>Nocardioidaceae</taxon>
        <taxon>environmental samples</taxon>
    </lineage>
</organism>
<feature type="non-terminal residue" evidence="2">
    <location>
        <position position="84"/>
    </location>
</feature>
<evidence type="ECO:0000313" key="2">
    <source>
        <dbReference type="EMBL" id="CAA9325077.1"/>
    </source>
</evidence>
<proteinExistence type="predicted"/>
<gene>
    <name evidence="2" type="ORF">AVDCRST_MAG34-299</name>
</gene>